<name>A0A4V3FDZ8_9BACT</name>
<proteinExistence type="predicted"/>
<dbReference type="NCBIfam" id="TIGR01409">
    <property type="entry name" value="TAT_signal_seq"/>
    <property type="match status" value="1"/>
</dbReference>
<keyword evidence="4" id="KW-1185">Reference proteome</keyword>
<organism evidence="3 4">
    <name type="scientific">Prosthecobacter fusiformis</name>
    <dbReference type="NCBI Taxonomy" id="48464"/>
    <lineage>
        <taxon>Bacteria</taxon>
        <taxon>Pseudomonadati</taxon>
        <taxon>Verrucomicrobiota</taxon>
        <taxon>Verrucomicrobiia</taxon>
        <taxon>Verrucomicrobiales</taxon>
        <taxon>Verrucomicrobiaceae</taxon>
        <taxon>Prosthecobacter</taxon>
    </lineage>
</organism>
<sequence length="439" mass="49680">MKIRLFMPFVSVLQFTHHMTSRRSFLKNSGLALGAAALPVVAQSTNKQKTVLLNCGWATKNIGDIGHTPGTLRFLEQYLPEAKVILWAANTNEQVDAMLMKRFPKLEIVKGGVTKPGPVRDAMNRSDFFLRGPGMGQPTDFMVNCNKMGKPWGLQGQSYFPDMVTGKDAEKRIALLNTAAFIYCRDSKTLKLLQDVGVKPPVLEFGPDGCFGVDVRDEEKALARMKKHGLEEKKFITIQLRTHSPTSPGVDDKRPQKLNPLHPTPENIADDTRRAKVYQDLIAMWVKETGYKVVIAPEVRKEMEYNKKFVYDPLPDDLKKHVVNFDEFWNVDEACSFYARAHTVICHEPHTPIMALAMGTPMMHTFSEFHSPKCWMFKDIGLEEWAPEFDATPAEKMFEILMGIHKDYPAAEAKVKKAMAYVEERAQSQMNVLKSVIQA</sequence>
<dbReference type="InterPro" id="IPR019546">
    <property type="entry name" value="TAT_signal_bac_arc"/>
</dbReference>
<reference evidence="3 4" key="1">
    <citation type="submission" date="2019-03" db="EMBL/GenBank/DDBJ databases">
        <title>Genomic Encyclopedia of Archaeal and Bacterial Type Strains, Phase II (KMG-II): from individual species to whole genera.</title>
        <authorList>
            <person name="Goeker M."/>
        </authorList>
    </citation>
    <scope>NUCLEOTIDE SEQUENCE [LARGE SCALE GENOMIC DNA]</scope>
    <source>
        <strain evidence="3 4">ATCC 25309</strain>
    </source>
</reference>
<dbReference type="InterPro" id="IPR006311">
    <property type="entry name" value="TAT_signal"/>
</dbReference>
<evidence type="ECO:0000313" key="3">
    <source>
        <dbReference type="EMBL" id="TDU63150.1"/>
    </source>
</evidence>
<evidence type="ECO:0000259" key="2">
    <source>
        <dbReference type="Pfam" id="PF04230"/>
    </source>
</evidence>
<comment type="caution">
    <text evidence="3">The sequence shown here is derived from an EMBL/GenBank/DDBJ whole genome shotgun (WGS) entry which is preliminary data.</text>
</comment>
<accession>A0A4V3FDZ8</accession>
<feature type="domain" description="Polysaccharide pyruvyl transferase" evidence="2">
    <location>
        <begin position="61"/>
        <end position="362"/>
    </location>
</feature>
<dbReference type="PROSITE" id="PS51318">
    <property type="entry name" value="TAT"/>
    <property type="match status" value="1"/>
</dbReference>
<feature type="region of interest" description="Disordered" evidence="1">
    <location>
        <begin position="243"/>
        <end position="268"/>
    </location>
</feature>
<dbReference type="AlphaFoldDB" id="A0A4V3FDZ8"/>
<dbReference type="InterPro" id="IPR007345">
    <property type="entry name" value="Polysacch_pyruvyl_Trfase"/>
</dbReference>
<dbReference type="Proteomes" id="UP000295662">
    <property type="component" value="Unassembled WGS sequence"/>
</dbReference>
<gene>
    <name evidence="3" type="ORF">EI77_04471</name>
</gene>
<dbReference type="EMBL" id="SOCA01000015">
    <property type="protein sequence ID" value="TDU63150.1"/>
    <property type="molecule type" value="Genomic_DNA"/>
</dbReference>
<dbReference type="PANTHER" id="PTHR36836:SF1">
    <property type="entry name" value="COLANIC ACID BIOSYNTHESIS PROTEIN WCAK"/>
    <property type="match status" value="1"/>
</dbReference>
<evidence type="ECO:0000313" key="4">
    <source>
        <dbReference type="Proteomes" id="UP000295662"/>
    </source>
</evidence>
<dbReference type="Pfam" id="PF04230">
    <property type="entry name" value="PS_pyruv_trans"/>
    <property type="match status" value="1"/>
</dbReference>
<evidence type="ECO:0000256" key="1">
    <source>
        <dbReference type="SAM" id="MobiDB-lite"/>
    </source>
</evidence>
<dbReference type="PANTHER" id="PTHR36836">
    <property type="entry name" value="COLANIC ACID BIOSYNTHESIS PROTEIN WCAK"/>
    <property type="match status" value="1"/>
</dbReference>
<protein>
    <submittedName>
        <fullName evidence="3">Secreted protein</fullName>
    </submittedName>
</protein>